<evidence type="ECO:0000256" key="1">
    <source>
        <dbReference type="ARBA" id="ARBA00022729"/>
    </source>
</evidence>
<name>A0A1B2JJ89_PICPA</name>
<proteinExistence type="predicted"/>
<dbReference type="AlphaFoldDB" id="A0A1B2JJ89"/>
<keyword evidence="2" id="KW-0325">Glycoprotein</keyword>
<keyword evidence="1" id="KW-0732">Signal</keyword>
<dbReference type="EMBL" id="CP014592">
    <property type="protein sequence ID" value="ANZ78127.1"/>
    <property type="molecule type" value="Genomic_DNA"/>
</dbReference>
<evidence type="ECO:0000256" key="2">
    <source>
        <dbReference type="ARBA" id="ARBA00023180"/>
    </source>
</evidence>
<dbReference type="Pfam" id="PF13928">
    <property type="entry name" value="Flocculin_t3"/>
    <property type="match status" value="1"/>
</dbReference>
<sequence>MTDGSISTTVVTVTSCGIKKCTKTTELTGVTQTTLTTDGATTVVTTYCPLPTDIVTVKTITVSGSEVLQTIYTAKPSPVVPDVQTSTVTITREVCDAYTCTQATIVTGEILQTTTIADTHSTSVVPVYVPLDTPEPTVELSTLETVFQSSDFASGSTVTVETAPPSYQSGGVAESSVAISEFEDYSTSDTVSQPSSTISLQTGEANALTWSSFLGAAVIPLVNVLFI</sequence>
<accession>A0A1B2JJ89</accession>
<protein>
    <submittedName>
        <fullName evidence="3">BA75_05272T0</fullName>
    </submittedName>
</protein>
<gene>
    <name evidence="3" type="ORF">ATY40_BA7505272</name>
</gene>
<dbReference type="InterPro" id="IPR025928">
    <property type="entry name" value="Flocculin_t3_rpt"/>
</dbReference>
<reference evidence="3" key="1">
    <citation type="submission" date="2016-02" db="EMBL/GenBank/DDBJ databases">
        <title>Comparative genomic and transcriptomic foundation for Pichia pastoris.</title>
        <authorList>
            <person name="Love K.R."/>
            <person name="Shah K.A."/>
            <person name="Whittaker C.A."/>
            <person name="Wu J."/>
            <person name="Bartlett M.C."/>
            <person name="Ma D."/>
            <person name="Leeson R.L."/>
            <person name="Priest M."/>
            <person name="Young S.K."/>
            <person name="Love J.C."/>
        </authorList>
    </citation>
    <scope>NUCLEOTIDE SEQUENCE</scope>
    <source>
        <strain evidence="3">ATCC 28485</strain>
    </source>
</reference>
<evidence type="ECO:0000313" key="3">
    <source>
        <dbReference type="EMBL" id="ANZ78127.1"/>
    </source>
</evidence>
<organism evidence="3">
    <name type="scientific">Komagataella pastoris</name>
    <name type="common">Yeast</name>
    <name type="synonym">Pichia pastoris</name>
    <dbReference type="NCBI Taxonomy" id="4922"/>
    <lineage>
        <taxon>Eukaryota</taxon>
        <taxon>Fungi</taxon>
        <taxon>Dikarya</taxon>
        <taxon>Ascomycota</taxon>
        <taxon>Saccharomycotina</taxon>
        <taxon>Pichiomycetes</taxon>
        <taxon>Pichiales</taxon>
        <taxon>Pichiaceae</taxon>
        <taxon>Komagataella</taxon>
    </lineage>
</organism>